<gene>
    <name evidence="1" type="ORF">BPLFYP29_00433</name>
</gene>
<reference evidence="1 2" key="1">
    <citation type="submission" date="2019-07" db="EMBL/GenBank/DDBJ databases">
        <authorList>
            <person name="Chang H.-W."/>
            <person name="Raman A."/>
            <person name="Venkatesh S."/>
            <person name="Gehrig J."/>
        </authorList>
    </citation>
    <scope>NUCLEOTIDE SEQUENCE [LARGE SCALE GENOMIC DNA]</scope>
    <source>
        <strain evidence="1">Bifidobacterium_pseudocatenulatum_LFYP_29</strain>
    </source>
</reference>
<dbReference type="RefSeq" id="WP_181973066.1">
    <property type="nucleotide sequence ID" value="NZ_CABHOD010000003.1"/>
</dbReference>
<comment type="caution">
    <text evidence="1">The sequence shown here is derived from an EMBL/GenBank/DDBJ whole genome shotgun (WGS) entry which is preliminary data.</text>
</comment>
<evidence type="ECO:0008006" key="3">
    <source>
        <dbReference type="Google" id="ProtNLM"/>
    </source>
</evidence>
<evidence type="ECO:0000313" key="2">
    <source>
        <dbReference type="Proteomes" id="UP000331308"/>
    </source>
</evidence>
<proteinExistence type="predicted"/>
<protein>
    <recommendedName>
        <fullName evidence="3">Restriction endonuclease</fullName>
    </recommendedName>
</protein>
<dbReference type="Gene3D" id="3.40.50.150">
    <property type="entry name" value="Vaccinia Virus protein VP39"/>
    <property type="match status" value="1"/>
</dbReference>
<accession>A0AAX3IUM1</accession>
<dbReference type="EMBL" id="CABHOD010000003">
    <property type="protein sequence ID" value="VUX62440.1"/>
    <property type="molecule type" value="Genomic_DNA"/>
</dbReference>
<dbReference type="InterPro" id="IPR029063">
    <property type="entry name" value="SAM-dependent_MTases_sf"/>
</dbReference>
<dbReference type="AlphaFoldDB" id="A0AAX3IUM1"/>
<name>A0AAX3IUM1_BIFPS</name>
<evidence type="ECO:0000313" key="1">
    <source>
        <dbReference type="EMBL" id="VUX62440.1"/>
    </source>
</evidence>
<dbReference type="SUPFAM" id="SSF53335">
    <property type="entry name" value="S-adenosyl-L-methionine-dependent methyltransferases"/>
    <property type="match status" value="1"/>
</dbReference>
<dbReference type="Proteomes" id="UP000331308">
    <property type="component" value="Unassembled WGS sequence"/>
</dbReference>
<sequence>MAYGDENTKLENFDRIIPENVFQEVTSITTDQFRFLRDGGDYVDEETGGTEQFDGHLFDPVVFDDSVKECIQLRHRLANYFDENLREDIFDYVPPQKTNQIFTPRRVVVQMVDMLEQENPVCFDDPTHTFADLYMKSGLYITEIIKRLYRNEGMRDAYPDDRERLEHQVYGIAPTEIIYQIVTHYILGCDDEVGNGCKTHFVKANLAELAKNGKLSEYVEQVFGDSLND</sequence>
<organism evidence="1 2">
    <name type="scientific">Bifidobacterium pseudocatenulatum</name>
    <dbReference type="NCBI Taxonomy" id="28026"/>
    <lineage>
        <taxon>Bacteria</taxon>
        <taxon>Bacillati</taxon>
        <taxon>Actinomycetota</taxon>
        <taxon>Actinomycetes</taxon>
        <taxon>Bifidobacteriales</taxon>
        <taxon>Bifidobacteriaceae</taxon>
        <taxon>Bifidobacterium</taxon>
    </lineage>
</organism>